<evidence type="ECO:0000313" key="3">
    <source>
        <dbReference type="Proteomes" id="UP000325315"/>
    </source>
</evidence>
<comment type="caution">
    <text evidence="2">The sequence shown here is derived from an EMBL/GenBank/DDBJ whole genome shotgun (WGS) entry which is preliminary data.</text>
</comment>
<dbReference type="EMBL" id="SMMG02000003">
    <property type="protein sequence ID" value="KAA3480783.1"/>
    <property type="molecule type" value="Genomic_DNA"/>
</dbReference>
<protein>
    <submittedName>
        <fullName evidence="2">BSD domain-containing protein 1-A-like</fullName>
    </submittedName>
</protein>
<evidence type="ECO:0000259" key="1">
    <source>
        <dbReference type="Pfam" id="PF24626"/>
    </source>
</evidence>
<dbReference type="AlphaFoldDB" id="A0A5B6WH49"/>
<sequence length="101" mass="11905">MLQLHLKWAQDKIKQHVEQEKVAYRLQFRPRSRVHPTFHVSQLKKYMGKVLVHDVLPIIDNSGAWTKEPARMLDRHVVKKGHHAVTEILMEWENSFTKGAT</sequence>
<dbReference type="OrthoDB" id="5554229at2759"/>
<dbReference type="Pfam" id="PF24626">
    <property type="entry name" value="SH3_Tf2-1"/>
    <property type="match status" value="1"/>
</dbReference>
<organism evidence="2 3">
    <name type="scientific">Gossypium australe</name>
    <dbReference type="NCBI Taxonomy" id="47621"/>
    <lineage>
        <taxon>Eukaryota</taxon>
        <taxon>Viridiplantae</taxon>
        <taxon>Streptophyta</taxon>
        <taxon>Embryophyta</taxon>
        <taxon>Tracheophyta</taxon>
        <taxon>Spermatophyta</taxon>
        <taxon>Magnoliopsida</taxon>
        <taxon>eudicotyledons</taxon>
        <taxon>Gunneridae</taxon>
        <taxon>Pentapetalae</taxon>
        <taxon>rosids</taxon>
        <taxon>malvids</taxon>
        <taxon>Malvales</taxon>
        <taxon>Malvaceae</taxon>
        <taxon>Malvoideae</taxon>
        <taxon>Gossypium</taxon>
    </lineage>
</organism>
<proteinExistence type="predicted"/>
<gene>
    <name evidence="2" type="ORF">EPI10_021196</name>
</gene>
<name>A0A5B6WH49_9ROSI</name>
<reference evidence="3" key="1">
    <citation type="journal article" date="2019" name="Plant Biotechnol. J.">
        <title>Genome sequencing of the Australian wild diploid species Gossypium australe highlights disease resistance and delayed gland morphogenesis.</title>
        <authorList>
            <person name="Cai Y."/>
            <person name="Cai X."/>
            <person name="Wang Q."/>
            <person name="Wang P."/>
            <person name="Zhang Y."/>
            <person name="Cai C."/>
            <person name="Xu Y."/>
            <person name="Wang K."/>
            <person name="Zhou Z."/>
            <person name="Wang C."/>
            <person name="Geng S."/>
            <person name="Li B."/>
            <person name="Dong Q."/>
            <person name="Hou Y."/>
            <person name="Wang H."/>
            <person name="Ai P."/>
            <person name="Liu Z."/>
            <person name="Yi F."/>
            <person name="Sun M."/>
            <person name="An G."/>
            <person name="Cheng J."/>
            <person name="Zhang Y."/>
            <person name="Shi Q."/>
            <person name="Xie Y."/>
            <person name="Shi X."/>
            <person name="Chang Y."/>
            <person name="Huang F."/>
            <person name="Chen Y."/>
            <person name="Hong S."/>
            <person name="Mi L."/>
            <person name="Sun Q."/>
            <person name="Zhang L."/>
            <person name="Zhou B."/>
            <person name="Peng R."/>
            <person name="Zhang X."/>
            <person name="Liu F."/>
        </authorList>
    </citation>
    <scope>NUCLEOTIDE SEQUENCE [LARGE SCALE GENOMIC DNA]</scope>
    <source>
        <strain evidence="3">cv. PA1801</strain>
    </source>
</reference>
<feature type="domain" description="Tf2-1-like SH3-like" evidence="1">
    <location>
        <begin position="20"/>
        <end position="46"/>
    </location>
</feature>
<dbReference type="Proteomes" id="UP000325315">
    <property type="component" value="Unassembled WGS sequence"/>
</dbReference>
<dbReference type="InterPro" id="IPR056924">
    <property type="entry name" value="SH3_Tf2-1"/>
</dbReference>
<keyword evidence="3" id="KW-1185">Reference proteome</keyword>
<evidence type="ECO:0000313" key="2">
    <source>
        <dbReference type="EMBL" id="KAA3480783.1"/>
    </source>
</evidence>
<accession>A0A5B6WH49</accession>